<dbReference type="HAMAP" id="MF_01411">
    <property type="entry name" value="LPS_assembly_LptD"/>
    <property type="match status" value="1"/>
</dbReference>
<evidence type="ECO:0000259" key="4">
    <source>
        <dbReference type="Pfam" id="PF03968"/>
    </source>
</evidence>
<dbReference type="AlphaFoldDB" id="A0A3B0X0X4"/>
<evidence type="ECO:0000313" key="6">
    <source>
        <dbReference type="EMBL" id="VAW58163.1"/>
    </source>
</evidence>
<dbReference type="InterPro" id="IPR020889">
    <property type="entry name" value="LipoPS_assembly_LptD"/>
</dbReference>
<feature type="domain" description="LptD C-terminal" evidence="5">
    <location>
        <begin position="297"/>
        <end position="665"/>
    </location>
</feature>
<feature type="domain" description="Organic solvent tolerance-like N-terminal" evidence="4">
    <location>
        <begin position="62"/>
        <end position="190"/>
    </location>
</feature>
<dbReference type="Pfam" id="PF04453">
    <property type="entry name" value="LptD"/>
    <property type="match status" value="1"/>
</dbReference>
<dbReference type="GO" id="GO:1990351">
    <property type="term" value="C:transporter complex"/>
    <property type="evidence" value="ECO:0007669"/>
    <property type="project" value="TreeGrafter"/>
</dbReference>
<keyword evidence="2" id="KW-0472">Membrane</keyword>
<sequence length="748" mass="85232">MIFKHFCLYSILIATWPPLLWAIDLPQTALFRQCPPDSKTLLVHNKPPVFSAERADTTDISAEQVINHGKTSSVFEGNVLIEQHLLRLQADKAEYSKDRQRLDIKGNIHIDTESMALSANKGWLNLLNKESEFSGSTYYIPGAHLSGSTPIIRVTQDNRTILTDTRFTTCPLNKPDWSLGSSTLILDQNEATGTAKHTVFRLKGVPLLYFPWIQFPLGEERRSGLLAPNIGISSSRGFELAAPVYWNIAPSQDAIITPRYMRERGAVLATDYRYLTRSSQGVFDFEYLNNDTQLNEERYLIHFKNQSKITDNLNLSLLANDVSDDQYLRDMGSNIGVANVTHLERNANLRYNFDNWNAGLLAQTFETIDTDIDRKNRPYRRLPQITLKGKEELLEINSGYLEASLNTEWVEFEHEDLSRAQGTRFFAYPKLSLPIQGNSWFIKPTAGYFFSQYGAAGINGDKLEDRGLSVLSLDSGLFFEKDFSSSSLVQTLEPRLYYLNIPFEDQANIPLFDTSEQSFSFASLFRENRFTGVDRMGDANQLTLALSSRLLNSDNGHELMNFSIGRIFYFDEQRVTLNNTPINNARASDIIAELGFNLNRWRARATTQWNTETDTSDKRNVLLSYAASEKAVFNVGYRFFRDPVTETNNLEQADASFAWPFASNYALLGRWNYSLTEQRDLQTLIGLEYESCCWALRLVSQRYITIDTEQPYKTDFMFQFVLKGFGSSTNKKATSALKHAILGYQPDF</sequence>
<evidence type="ECO:0000256" key="3">
    <source>
        <dbReference type="ARBA" id="ARBA00023237"/>
    </source>
</evidence>
<keyword evidence="1" id="KW-0732">Signal</keyword>
<dbReference type="GO" id="GO:0043165">
    <property type="term" value="P:Gram-negative-bacterium-type cell outer membrane assembly"/>
    <property type="evidence" value="ECO:0007669"/>
    <property type="project" value="InterPro"/>
</dbReference>
<accession>A0A3B0X0X4</accession>
<dbReference type="GO" id="GO:0009279">
    <property type="term" value="C:cell outer membrane"/>
    <property type="evidence" value="ECO:0007669"/>
    <property type="project" value="InterPro"/>
</dbReference>
<dbReference type="EMBL" id="UOFG01000022">
    <property type="protein sequence ID" value="VAW58163.1"/>
    <property type="molecule type" value="Genomic_DNA"/>
</dbReference>
<keyword evidence="3" id="KW-0998">Cell outer membrane</keyword>
<dbReference type="PANTHER" id="PTHR30189:SF1">
    <property type="entry name" value="LPS-ASSEMBLY PROTEIN LPTD"/>
    <property type="match status" value="1"/>
</dbReference>
<dbReference type="PANTHER" id="PTHR30189">
    <property type="entry name" value="LPS-ASSEMBLY PROTEIN"/>
    <property type="match status" value="1"/>
</dbReference>
<dbReference type="Pfam" id="PF03968">
    <property type="entry name" value="LptD_N"/>
    <property type="match status" value="1"/>
</dbReference>
<organism evidence="6">
    <name type="scientific">hydrothermal vent metagenome</name>
    <dbReference type="NCBI Taxonomy" id="652676"/>
    <lineage>
        <taxon>unclassified sequences</taxon>
        <taxon>metagenomes</taxon>
        <taxon>ecological metagenomes</taxon>
    </lineage>
</organism>
<dbReference type="InterPro" id="IPR005653">
    <property type="entry name" value="OstA-like_N"/>
</dbReference>
<dbReference type="GO" id="GO:0015920">
    <property type="term" value="P:lipopolysaccharide transport"/>
    <property type="evidence" value="ECO:0007669"/>
    <property type="project" value="InterPro"/>
</dbReference>
<protein>
    <submittedName>
        <fullName evidence="6">LPS-assembly protein LptD @ Organic solvent tolerance protein</fullName>
    </submittedName>
</protein>
<reference evidence="6" key="1">
    <citation type="submission" date="2018-06" db="EMBL/GenBank/DDBJ databases">
        <authorList>
            <person name="Zhirakovskaya E."/>
        </authorList>
    </citation>
    <scope>NUCLEOTIDE SEQUENCE</scope>
</reference>
<proteinExistence type="inferred from homology"/>
<evidence type="ECO:0000256" key="2">
    <source>
        <dbReference type="ARBA" id="ARBA00023136"/>
    </source>
</evidence>
<dbReference type="InterPro" id="IPR007543">
    <property type="entry name" value="LptD_C"/>
</dbReference>
<evidence type="ECO:0000256" key="1">
    <source>
        <dbReference type="ARBA" id="ARBA00022729"/>
    </source>
</evidence>
<evidence type="ECO:0000259" key="5">
    <source>
        <dbReference type="Pfam" id="PF04453"/>
    </source>
</evidence>
<gene>
    <name evidence="6" type="ORF">MNBD_GAMMA11-372</name>
</gene>
<dbReference type="InterPro" id="IPR050218">
    <property type="entry name" value="LptD"/>
</dbReference>
<name>A0A3B0X0X4_9ZZZZ</name>